<protein>
    <submittedName>
        <fullName evidence="2">Putative hemolymph juvenile hormone binding protein JHBP-like 5</fullName>
    </submittedName>
</protein>
<organism evidence="2 3">
    <name type="scientific">Homarus americanus</name>
    <name type="common">American lobster</name>
    <dbReference type="NCBI Taxonomy" id="6706"/>
    <lineage>
        <taxon>Eukaryota</taxon>
        <taxon>Metazoa</taxon>
        <taxon>Ecdysozoa</taxon>
        <taxon>Arthropoda</taxon>
        <taxon>Crustacea</taxon>
        <taxon>Multicrustacea</taxon>
        <taxon>Malacostraca</taxon>
        <taxon>Eumalacostraca</taxon>
        <taxon>Eucarida</taxon>
        <taxon>Decapoda</taxon>
        <taxon>Pleocyemata</taxon>
        <taxon>Astacidea</taxon>
        <taxon>Nephropoidea</taxon>
        <taxon>Nephropidae</taxon>
        <taxon>Homarus</taxon>
    </lineage>
</organism>
<dbReference type="Proteomes" id="UP000747542">
    <property type="component" value="Unassembled WGS sequence"/>
</dbReference>
<reference evidence="2" key="1">
    <citation type="journal article" date="2021" name="Sci. Adv.">
        <title>The American lobster genome reveals insights on longevity, neural, and immune adaptations.</title>
        <authorList>
            <person name="Polinski J.M."/>
            <person name="Zimin A.V."/>
            <person name="Clark K.F."/>
            <person name="Kohn A.B."/>
            <person name="Sadowski N."/>
            <person name="Timp W."/>
            <person name="Ptitsyn A."/>
            <person name="Khanna P."/>
            <person name="Romanova D.Y."/>
            <person name="Williams P."/>
            <person name="Greenwood S.J."/>
            <person name="Moroz L.L."/>
            <person name="Walt D.R."/>
            <person name="Bodnar A.G."/>
        </authorList>
    </citation>
    <scope>NUCLEOTIDE SEQUENCE</scope>
    <source>
        <strain evidence="2">GMGI-L3</strain>
    </source>
</reference>
<feature type="region of interest" description="Disordered" evidence="1">
    <location>
        <begin position="1"/>
        <end position="31"/>
    </location>
</feature>
<proteinExistence type="predicted"/>
<dbReference type="Gene3D" id="3.15.10.30">
    <property type="entry name" value="Haemolymph juvenile hormone binding protein"/>
    <property type="match status" value="1"/>
</dbReference>
<accession>A0A8J5KF81</accession>
<evidence type="ECO:0000313" key="2">
    <source>
        <dbReference type="EMBL" id="KAG7170308.1"/>
    </source>
</evidence>
<name>A0A8J5KF81_HOMAM</name>
<keyword evidence="3" id="KW-1185">Reference proteome</keyword>
<comment type="caution">
    <text evidence="2">The sequence shown here is derived from an EMBL/GenBank/DDBJ whole genome shotgun (WGS) entry which is preliminary data.</text>
</comment>
<evidence type="ECO:0000256" key="1">
    <source>
        <dbReference type="SAM" id="MobiDB-lite"/>
    </source>
</evidence>
<dbReference type="InterPro" id="IPR010562">
    <property type="entry name" value="Haemolymph_juvenile_hormone-bd"/>
</dbReference>
<dbReference type="Pfam" id="PF06585">
    <property type="entry name" value="JHBP"/>
    <property type="match status" value="1"/>
</dbReference>
<sequence>RKRNKYFSGGECSVRTTPEEERAAGEPWNEKDSASNAIDDQIIKALESFREHMSSGWPELGIPVLDPLLLPEVDLNITAGNIDLKMNLSDVVINNLSNFTIDRVHSNLLFLKVDIDLGLAQLDVDGLYDILGTIGVFPVFGEGPFLLDAFDLTFSVEVGLGRDEYDELGVTILTMYVDFENIMGGGDMADFVNGVLSSLAPDILQSLEEEYLPFLEEALKHEINTILHGGAADMTLSYVGEKDEVIWGGEIGLIDLQVDYTFRLMLALFGKELDYSLKMSFVHLSFETDVFLHQSELTFAYCNITELGPVHFKEKGAGPLDTPIYSLLVNTLIGELHGLVTGIIQGVICTLLEEAFASG</sequence>
<gene>
    <name evidence="2" type="primary">Jhbp-L5</name>
    <name evidence="2" type="ORF">Hamer_G016112</name>
</gene>
<evidence type="ECO:0000313" key="3">
    <source>
        <dbReference type="Proteomes" id="UP000747542"/>
    </source>
</evidence>
<dbReference type="PANTHER" id="PTHR11008:SF9">
    <property type="entry name" value="PROTEIN TAKEOUT-LIKE PROTEIN"/>
    <property type="match status" value="1"/>
</dbReference>
<dbReference type="SMART" id="SM00700">
    <property type="entry name" value="JHBP"/>
    <property type="match status" value="1"/>
</dbReference>
<dbReference type="InterPro" id="IPR038606">
    <property type="entry name" value="To_sf"/>
</dbReference>
<feature type="non-terminal residue" evidence="2">
    <location>
        <position position="359"/>
    </location>
</feature>
<dbReference type="PANTHER" id="PTHR11008">
    <property type="entry name" value="PROTEIN TAKEOUT-LIKE PROTEIN"/>
    <property type="match status" value="1"/>
</dbReference>
<dbReference type="AlphaFoldDB" id="A0A8J5KF81"/>
<feature type="compositionally biased region" description="Basic and acidic residues" evidence="1">
    <location>
        <begin position="17"/>
        <end position="31"/>
    </location>
</feature>
<dbReference type="EMBL" id="JAHLQT010014436">
    <property type="protein sequence ID" value="KAG7170308.1"/>
    <property type="molecule type" value="Genomic_DNA"/>
</dbReference>